<dbReference type="Gene3D" id="2.60.120.200">
    <property type="match status" value="1"/>
</dbReference>
<organism evidence="5 6">
    <name type="scientific">Kitasatospora arboriphila</name>
    <dbReference type="NCBI Taxonomy" id="258052"/>
    <lineage>
        <taxon>Bacteria</taxon>
        <taxon>Bacillati</taxon>
        <taxon>Actinomycetota</taxon>
        <taxon>Actinomycetes</taxon>
        <taxon>Kitasatosporales</taxon>
        <taxon>Streptomycetaceae</taxon>
        <taxon>Kitasatospora</taxon>
    </lineage>
</organism>
<comment type="similarity">
    <text evidence="1">Belongs to the glycosyl hydrolase 16 family.</text>
</comment>
<keyword evidence="3" id="KW-0732">Signal</keyword>
<gene>
    <name evidence="5" type="ORF">GCM10009663_68030</name>
</gene>
<proteinExistence type="inferred from homology"/>
<dbReference type="InterPro" id="IPR013320">
    <property type="entry name" value="ConA-like_dom_sf"/>
</dbReference>
<keyword evidence="6" id="KW-1185">Reference proteome</keyword>
<dbReference type="PROSITE" id="PS51762">
    <property type="entry name" value="GH16_2"/>
    <property type="match status" value="1"/>
</dbReference>
<feature type="compositionally biased region" description="Pro residues" evidence="2">
    <location>
        <begin position="139"/>
        <end position="148"/>
    </location>
</feature>
<protein>
    <recommendedName>
        <fullName evidence="4">GH16 domain-containing protein</fullName>
    </recommendedName>
</protein>
<feature type="signal peptide" evidence="3">
    <location>
        <begin position="1"/>
        <end position="30"/>
    </location>
</feature>
<dbReference type="RefSeq" id="WP_344627579.1">
    <property type="nucleotide sequence ID" value="NZ_BAAALD010000108.1"/>
</dbReference>
<evidence type="ECO:0000256" key="1">
    <source>
        <dbReference type="ARBA" id="ARBA00006865"/>
    </source>
</evidence>
<evidence type="ECO:0000259" key="4">
    <source>
        <dbReference type="PROSITE" id="PS51762"/>
    </source>
</evidence>
<feature type="chain" id="PRO_5045161656" description="GH16 domain-containing protein" evidence="3">
    <location>
        <begin position="31"/>
        <end position="382"/>
    </location>
</feature>
<reference evidence="5 6" key="1">
    <citation type="journal article" date="2019" name="Int. J. Syst. Evol. Microbiol.">
        <title>The Global Catalogue of Microorganisms (GCM) 10K type strain sequencing project: providing services to taxonomists for standard genome sequencing and annotation.</title>
        <authorList>
            <consortium name="The Broad Institute Genomics Platform"/>
            <consortium name="The Broad Institute Genome Sequencing Center for Infectious Disease"/>
            <person name="Wu L."/>
            <person name="Ma J."/>
        </authorList>
    </citation>
    <scope>NUCLEOTIDE SEQUENCE [LARGE SCALE GENOMIC DNA]</scope>
    <source>
        <strain evidence="5 6">JCM 13002</strain>
    </source>
</reference>
<evidence type="ECO:0000313" key="5">
    <source>
        <dbReference type="EMBL" id="GAA1118430.1"/>
    </source>
</evidence>
<evidence type="ECO:0000256" key="2">
    <source>
        <dbReference type="SAM" id="MobiDB-lite"/>
    </source>
</evidence>
<feature type="domain" description="GH16" evidence="4">
    <location>
        <begin position="148"/>
        <end position="382"/>
    </location>
</feature>
<name>A0ABN1U4G1_9ACTN</name>
<dbReference type="SUPFAM" id="SSF49899">
    <property type="entry name" value="Concanavalin A-like lectins/glucanases"/>
    <property type="match status" value="1"/>
</dbReference>
<sequence>MRLSIRPARLGAAAAAAMLLALPLAGRAEAVRLVTQDRLAPTGMTEGTAASAQLTVHSLACITARTVGVAVRDGAGRNLDFPGAATNVRICPGGVTITTGSRALPAGTYTAFGYWQDYANAWHDLAQQTLTVAPSSTGPTPPGPTPTPDDPDIPLPGGSLVWSEEFDGSIAWGSKWVGDRSSAYRYGDHNPDDNKLDLLNPGAVETIDGVAVFTATRSEQRLENGRRAWETGLLTTEGSDEGFRVHAGDYVETKVQLPEGAGAWPALWTWRNGGSEVDSFEYHPDNPHLLELTNHVRRGAKYYTDADAVAPGKWVTIGTRYGTNSVDWYVNGERVWSDGRGVGQRWSAYLILNLSVVAGKYHPGPEGAEPITAAADYVRVYR</sequence>
<dbReference type="EMBL" id="BAAALD010000108">
    <property type="protein sequence ID" value="GAA1118430.1"/>
    <property type="molecule type" value="Genomic_DNA"/>
</dbReference>
<dbReference type="Proteomes" id="UP001499987">
    <property type="component" value="Unassembled WGS sequence"/>
</dbReference>
<dbReference type="InterPro" id="IPR000757">
    <property type="entry name" value="Beta-glucanase-like"/>
</dbReference>
<evidence type="ECO:0000313" key="6">
    <source>
        <dbReference type="Proteomes" id="UP001499987"/>
    </source>
</evidence>
<dbReference type="PANTHER" id="PTHR10963">
    <property type="entry name" value="GLYCOSYL HYDROLASE-RELATED"/>
    <property type="match status" value="1"/>
</dbReference>
<feature type="region of interest" description="Disordered" evidence="2">
    <location>
        <begin position="132"/>
        <end position="153"/>
    </location>
</feature>
<dbReference type="InterPro" id="IPR050546">
    <property type="entry name" value="Glycosyl_Hydrlase_16"/>
</dbReference>
<evidence type="ECO:0000256" key="3">
    <source>
        <dbReference type="SAM" id="SignalP"/>
    </source>
</evidence>
<dbReference type="PANTHER" id="PTHR10963:SF55">
    <property type="entry name" value="GLYCOSIDE HYDROLASE FAMILY 16 PROTEIN"/>
    <property type="match status" value="1"/>
</dbReference>
<comment type="caution">
    <text evidence="5">The sequence shown here is derived from an EMBL/GenBank/DDBJ whole genome shotgun (WGS) entry which is preliminary data.</text>
</comment>
<accession>A0ABN1U4G1</accession>